<sequence>MKRLREHAGLTARDAARLIAVDQAKMTHIEAGRISVGDATVRSLATGYGVTDHGLVDALAVMALERTVGWWRAYSDLLPRGFLDLAELEHHASYVRTVEVTQIPGLLQTEAHARSVFENGLTAELPQRELDARVAHRMERRAAFRQQSASPR</sequence>
<dbReference type="InterPro" id="IPR001387">
    <property type="entry name" value="Cro/C1-type_HTH"/>
</dbReference>
<organism evidence="2 3">
    <name type="scientific">Streptomyces gossypii</name>
    <dbReference type="NCBI Taxonomy" id="2883101"/>
    <lineage>
        <taxon>Bacteria</taxon>
        <taxon>Bacillati</taxon>
        <taxon>Actinomycetota</taxon>
        <taxon>Actinomycetes</taxon>
        <taxon>Kitasatosporales</taxon>
        <taxon>Streptomycetaceae</taxon>
        <taxon>Streptomyces</taxon>
    </lineage>
</organism>
<evidence type="ECO:0000259" key="1">
    <source>
        <dbReference type="PROSITE" id="PS50943"/>
    </source>
</evidence>
<protein>
    <submittedName>
        <fullName evidence="2">Helix-turn-helix domain-containing protein</fullName>
    </submittedName>
</protein>
<name>A0ABT2JQS1_9ACTN</name>
<comment type="caution">
    <text evidence="2">The sequence shown here is derived from an EMBL/GenBank/DDBJ whole genome shotgun (WGS) entry which is preliminary data.</text>
</comment>
<evidence type="ECO:0000313" key="3">
    <source>
        <dbReference type="Proteomes" id="UP001156389"/>
    </source>
</evidence>
<evidence type="ECO:0000313" key="2">
    <source>
        <dbReference type="EMBL" id="MCT2590210.1"/>
    </source>
</evidence>
<gene>
    <name evidence="2" type="ORF">LHJ74_09840</name>
</gene>
<dbReference type="InterPro" id="IPR043917">
    <property type="entry name" value="DUF5753"/>
</dbReference>
<feature type="domain" description="HTH cro/C1-type" evidence="1">
    <location>
        <begin position="1"/>
        <end position="55"/>
    </location>
</feature>
<dbReference type="CDD" id="cd00093">
    <property type="entry name" value="HTH_XRE"/>
    <property type="match status" value="1"/>
</dbReference>
<reference evidence="2 3" key="1">
    <citation type="submission" date="2021-10" db="EMBL/GenBank/DDBJ databases">
        <title>Streptomyces gossypii sp. nov., isolated from soil collected from cotton field.</title>
        <authorList>
            <person name="Ge X."/>
            <person name="Chen X."/>
            <person name="Liu W."/>
        </authorList>
    </citation>
    <scope>NUCLEOTIDE SEQUENCE [LARGE SCALE GENOMIC DNA]</scope>
    <source>
        <strain evidence="2 3">N2-109</strain>
    </source>
</reference>
<dbReference type="EMBL" id="JAJAGO010000004">
    <property type="protein sequence ID" value="MCT2590210.1"/>
    <property type="molecule type" value="Genomic_DNA"/>
</dbReference>
<keyword evidence="3" id="KW-1185">Reference proteome</keyword>
<dbReference type="PROSITE" id="PS50943">
    <property type="entry name" value="HTH_CROC1"/>
    <property type="match status" value="1"/>
</dbReference>
<dbReference type="Pfam" id="PF13560">
    <property type="entry name" value="HTH_31"/>
    <property type="match status" value="1"/>
</dbReference>
<dbReference type="SMART" id="SM00530">
    <property type="entry name" value="HTH_XRE"/>
    <property type="match status" value="1"/>
</dbReference>
<dbReference type="RefSeq" id="WP_260217524.1">
    <property type="nucleotide sequence ID" value="NZ_JAJAGO010000004.1"/>
</dbReference>
<dbReference type="Gene3D" id="1.10.260.40">
    <property type="entry name" value="lambda repressor-like DNA-binding domains"/>
    <property type="match status" value="1"/>
</dbReference>
<dbReference type="Pfam" id="PF19054">
    <property type="entry name" value="DUF5753"/>
    <property type="match status" value="1"/>
</dbReference>
<accession>A0ABT2JQS1</accession>
<dbReference type="SUPFAM" id="SSF47413">
    <property type="entry name" value="lambda repressor-like DNA-binding domains"/>
    <property type="match status" value="1"/>
</dbReference>
<dbReference type="InterPro" id="IPR010982">
    <property type="entry name" value="Lambda_DNA-bd_dom_sf"/>
</dbReference>
<proteinExistence type="predicted"/>
<dbReference type="Proteomes" id="UP001156389">
    <property type="component" value="Unassembled WGS sequence"/>
</dbReference>